<dbReference type="Proteomes" id="UP000302218">
    <property type="component" value="Plasmid pNVE500"/>
</dbReference>
<sequence>MLAALGAASTTLAGCMDILSDDDGNGIGRGEMASGPTNWPAIESGQVISDFEDLGEWSARTGELSAASDEARLGSQAAVIESNEATAGMEIRFDDGIDFKDWDTSLAVKPESADRIIVEFIAPTQSQRLTSIRIVPDGYDGWFRMDCGYQQKPGEDPDLSNVTGLNIIADGPDGGPTKLLVDDLRRTESAANGAAILAFYGGHGSHYDIAAEMLKERDWTAAVPVSPEQIGAAGRMGRTELRDLRDRGWDVCSLPQVSTPLPEQSEDQQRRILETARDALADEGFEDGSRHLFVPDDRMDATTYGLTREIHETTFLSNAGTTSVPPTEMHMIPFIWGPALHTGVRRHTNLSDQYNHLTVVRVPRIVDEEDIGVNENRMSLDDFGLLLDHIEHRGLDVITPSDLVDETFERADGTDETENRERPSGTIFEAGQSHTFEGSGSGDTATFDLNEGMLVANVSHDGGEIAVDVTKPDGIGRNENLLTTSGNTTGESIMAVDDDAYRLEVDTDGAWSIDLSQPAVDADKLEDLPLEATGTGSAFVGPLWTQGGIRVVATHDGDGTFIVDGYDADGSREILVHRTGEFDNSRSYKAGGPVWLNIEADGDWTLEIVDS</sequence>
<dbReference type="Gene3D" id="3.20.20.370">
    <property type="entry name" value="Glycoside hydrolase/deacetylase"/>
    <property type="match status" value="1"/>
</dbReference>
<gene>
    <name evidence="1" type="ORF">FEJ81_19460</name>
</gene>
<dbReference type="KEGG" id="nvr:FEJ81_19460"/>
<accession>A0A4P8WMV6</accession>
<dbReference type="CDD" id="cd10970">
    <property type="entry name" value="CE4_DAC_u1_6s"/>
    <property type="match status" value="1"/>
</dbReference>
<organism evidence="1 2">
    <name type="scientific">Natrinema versiforme</name>
    <dbReference type="NCBI Taxonomy" id="88724"/>
    <lineage>
        <taxon>Archaea</taxon>
        <taxon>Methanobacteriati</taxon>
        <taxon>Methanobacteriota</taxon>
        <taxon>Stenosarchaea group</taxon>
        <taxon>Halobacteria</taxon>
        <taxon>Halobacteriales</taxon>
        <taxon>Natrialbaceae</taxon>
        <taxon>Natrinema</taxon>
    </lineage>
</organism>
<reference evidence="2" key="1">
    <citation type="submission" date="2019-05" db="EMBL/GenBank/DDBJ databases">
        <title>Genome sequence and methylation pattern of the halophilic Archaeon Natrinema versiforme BOL5-4.</title>
        <authorList>
            <person name="DasSarma P."/>
            <person name="Anton B.P."/>
            <person name="DasSarma S.L."/>
            <person name="Martinez F.L."/>
            <person name="Guzman D."/>
            <person name="Roberts R.J."/>
            <person name="DasSarma S."/>
        </authorList>
    </citation>
    <scope>NUCLEOTIDE SEQUENCE [LARGE SCALE GENOMIC DNA]</scope>
    <source>
        <strain evidence="2">BOL5-4</strain>
        <plasmid evidence="2">pnve500</plasmid>
    </source>
</reference>
<dbReference type="InterPro" id="IPR011330">
    <property type="entry name" value="Glyco_hydro/deAcase_b/a-brl"/>
</dbReference>
<dbReference type="EMBL" id="CP040331">
    <property type="protein sequence ID" value="QCS44774.1"/>
    <property type="molecule type" value="Genomic_DNA"/>
</dbReference>
<proteinExistence type="predicted"/>
<dbReference type="AlphaFoldDB" id="A0A4P8WMV6"/>
<geneLocation type="plasmid" evidence="2">
    <name>pnve500</name>
</geneLocation>
<keyword evidence="1" id="KW-0614">Plasmid</keyword>
<name>A0A4P8WMV6_9EURY</name>
<evidence type="ECO:0000313" key="2">
    <source>
        <dbReference type="Proteomes" id="UP000302218"/>
    </source>
</evidence>
<dbReference type="GO" id="GO:0005975">
    <property type="term" value="P:carbohydrate metabolic process"/>
    <property type="evidence" value="ECO:0007669"/>
    <property type="project" value="InterPro"/>
</dbReference>
<evidence type="ECO:0000313" key="1">
    <source>
        <dbReference type="EMBL" id="QCS44774.1"/>
    </source>
</evidence>
<dbReference type="SUPFAM" id="SSF88713">
    <property type="entry name" value="Glycoside hydrolase/deacetylase"/>
    <property type="match status" value="1"/>
</dbReference>
<protein>
    <submittedName>
        <fullName evidence="1">Polysaccharide deacetylase</fullName>
    </submittedName>
</protein>